<dbReference type="Proteomes" id="UP000282086">
    <property type="component" value="Chromosome"/>
</dbReference>
<organism evidence="5 6">
    <name type="scientific">Salmonella enterica I</name>
    <dbReference type="NCBI Taxonomy" id="59201"/>
    <lineage>
        <taxon>Bacteria</taxon>
        <taxon>Pseudomonadati</taxon>
        <taxon>Pseudomonadota</taxon>
        <taxon>Gammaproteobacteria</taxon>
        <taxon>Enterobacterales</taxon>
        <taxon>Enterobacteriaceae</taxon>
        <taxon>Salmonella</taxon>
    </lineage>
</organism>
<dbReference type="InterPro" id="IPR036291">
    <property type="entry name" value="NAD(P)-bd_dom_sf"/>
</dbReference>
<dbReference type="Gene3D" id="3.40.50.720">
    <property type="entry name" value="NAD(P)-binding Rossmann-like Domain"/>
    <property type="match status" value="1"/>
</dbReference>
<gene>
    <name evidence="5" type="primary">yghA</name>
    <name evidence="5" type="ORF">NCTC129_04229</name>
</gene>
<evidence type="ECO:0000256" key="2">
    <source>
        <dbReference type="ARBA" id="ARBA00023002"/>
    </source>
</evidence>
<protein>
    <recommendedName>
        <fullName evidence="3">Uncharacterized oxidoreductase YghA</fullName>
    </recommendedName>
</protein>
<evidence type="ECO:0000313" key="6">
    <source>
        <dbReference type="Proteomes" id="UP000282086"/>
    </source>
</evidence>
<dbReference type="GO" id="GO:0016614">
    <property type="term" value="F:oxidoreductase activity, acting on CH-OH group of donors"/>
    <property type="evidence" value="ECO:0007669"/>
    <property type="project" value="UniProtKB-ARBA"/>
</dbReference>
<dbReference type="PANTHER" id="PTHR48107:SF16">
    <property type="entry name" value="NADPH-DEPENDENT ALDEHYDE REDUCTASE 1, CHLOROPLASTIC"/>
    <property type="match status" value="1"/>
</dbReference>
<dbReference type="Pfam" id="PF13561">
    <property type="entry name" value="adh_short_C2"/>
    <property type="match status" value="1"/>
</dbReference>
<keyword evidence="2 5" id="KW-0560">Oxidoreductase</keyword>
<dbReference type="PROSITE" id="PS00061">
    <property type="entry name" value="ADH_SHORT"/>
    <property type="match status" value="1"/>
</dbReference>
<dbReference type="InterPro" id="IPR020904">
    <property type="entry name" value="Sc_DH/Rdtase_CS"/>
</dbReference>
<name>A0A447N401_SALET</name>
<evidence type="ECO:0000256" key="4">
    <source>
        <dbReference type="SAM" id="MobiDB-lite"/>
    </source>
</evidence>
<dbReference type="PRINTS" id="PR00080">
    <property type="entry name" value="SDRFAMILY"/>
</dbReference>
<dbReference type="FunFam" id="3.40.50.720:FF:000097">
    <property type="entry name" value="SDR family oxidoreductase"/>
    <property type="match status" value="1"/>
</dbReference>
<dbReference type="CDD" id="cd05355">
    <property type="entry name" value="SDR_c1"/>
    <property type="match status" value="1"/>
</dbReference>
<sequence>MSHLYDPTTQYYTGEYPKQKQPAPGVQAKMTPVPDCGEKSYVGSGRLKDRKALVTGGDSGIGRAAAIAYAREGADVAINYLPAEEEDAQQVKALIEECGRKAVLLPGDLSDESFARSLVHKAREALGGLDILALVAGKQTAIPEIKDLTSEQFQQTFAVNVFALFWITQEAIPLLPKGASIITTSSIQAYQPSPHLLDYAATKAAILNYSRGLAKQVAEKGIRVNIVAPGPIWTALQISGGQTQDKIPQFGQQTPMKRAGQPAELAPVYVYLASQESSYVTAEVHGVCGGGAFRLTHEVD</sequence>
<dbReference type="NCBIfam" id="NF005939">
    <property type="entry name" value="PRK07985.1"/>
    <property type="match status" value="1"/>
</dbReference>
<reference evidence="5 6" key="1">
    <citation type="submission" date="2018-12" db="EMBL/GenBank/DDBJ databases">
        <authorList>
            <consortium name="Pathogen Informatics"/>
        </authorList>
    </citation>
    <scope>NUCLEOTIDE SEQUENCE [LARGE SCALE GENOMIC DNA]</scope>
    <source>
        <strain evidence="5 6">NCTC129</strain>
    </source>
</reference>
<dbReference type="SUPFAM" id="SSF51735">
    <property type="entry name" value="NAD(P)-binding Rossmann-fold domains"/>
    <property type="match status" value="1"/>
</dbReference>
<feature type="region of interest" description="Disordered" evidence="4">
    <location>
        <begin position="1"/>
        <end position="32"/>
    </location>
</feature>
<comment type="similarity">
    <text evidence="1">Belongs to the short-chain dehydrogenases/reductases (SDR) family.</text>
</comment>
<dbReference type="AlphaFoldDB" id="A0A447N401"/>
<dbReference type="PANTHER" id="PTHR48107">
    <property type="entry name" value="NADPH-DEPENDENT ALDEHYDE REDUCTASE-LIKE PROTEIN, CHLOROPLASTIC-RELATED"/>
    <property type="match status" value="1"/>
</dbReference>
<proteinExistence type="inferred from homology"/>
<dbReference type="PRINTS" id="PR00081">
    <property type="entry name" value="GDHRDH"/>
</dbReference>
<dbReference type="InterPro" id="IPR002347">
    <property type="entry name" value="SDR_fam"/>
</dbReference>
<evidence type="ECO:0000256" key="3">
    <source>
        <dbReference type="ARBA" id="ARBA00067437"/>
    </source>
</evidence>
<evidence type="ECO:0000256" key="1">
    <source>
        <dbReference type="ARBA" id="ARBA00006484"/>
    </source>
</evidence>
<accession>A0A447N401</accession>
<evidence type="ECO:0000313" key="5">
    <source>
        <dbReference type="EMBL" id="VDZ97982.1"/>
    </source>
</evidence>
<dbReference type="EMBL" id="LR134140">
    <property type="protein sequence ID" value="VDZ97982.1"/>
    <property type="molecule type" value="Genomic_DNA"/>
</dbReference>